<protein>
    <submittedName>
        <fullName evidence="2">Uncharacterized protein</fullName>
    </submittedName>
</protein>
<dbReference type="EMBL" id="AMCI01002059">
    <property type="protein sequence ID" value="EJX03728.1"/>
    <property type="molecule type" value="Genomic_DNA"/>
</dbReference>
<dbReference type="AlphaFoldDB" id="J9GN57"/>
<keyword evidence="1" id="KW-0812">Transmembrane</keyword>
<name>J9GN57_9ZZZZ</name>
<proteinExistence type="predicted"/>
<keyword evidence="1" id="KW-0472">Membrane</keyword>
<organism evidence="2">
    <name type="scientific">gut metagenome</name>
    <dbReference type="NCBI Taxonomy" id="749906"/>
    <lineage>
        <taxon>unclassified sequences</taxon>
        <taxon>metagenomes</taxon>
        <taxon>organismal metagenomes</taxon>
    </lineage>
</organism>
<evidence type="ECO:0000256" key="1">
    <source>
        <dbReference type="SAM" id="Phobius"/>
    </source>
</evidence>
<reference evidence="2" key="1">
    <citation type="journal article" date="2012" name="PLoS ONE">
        <title>Gene sets for utilization of primary and secondary nutrition supplies in the distal gut of endangered iberian lynx.</title>
        <authorList>
            <person name="Alcaide M."/>
            <person name="Messina E."/>
            <person name="Richter M."/>
            <person name="Bargiela R."/>
            <person name="Peplies J."/>
            <person name="Huws S.A."/>
            <person name="Newbold C.J."/>
            <person name="Golyshin P.N."/>
            <person name="Simon M.A."/>
            <person name="Lopez G."/>
            <person name="Yakimov M.M."/>
            <person name="Ferrer M."/>
        </authorList>
    </citation>
    <scope>NUCLEOTIDE SEQUENCE</scope>
</reference>
<sequence>MSIANSIHHSNHIYNYFKTLNLGLFLSDVYLNHLMTIILSVFLRGYRGKTVDFPRSKPLSQDYHGLFSESWQMG</sequence>
<keyword evidence="1" id="KW-1133">Transmembrane helix</keyword>
<gene>
    <name evidence="2" type="ORF">EVA_08166</name>
</gene>
<accession>J9GN57</accession>
<feature type="transmembrane region" description="Helical" evidence="1">
    <location>
        <begin position="29"/>
        <end position="46"/>
    </location>
</feature>
<comment type="caution">
    <text evidence="2">The sequence shown here is derived from an EMBL/GenBank/DDBJ whole genome shotgun (WGS) entry which is preliminary data.</text>
</comment>
<evidence type="ECO:0000313" key="2">
    <source>
        <dbReference type="EMBL" id="EJX03728.1"/>
    </source>
</evidence>